<dbReference type="InterPro" id="IPR006694">
    <property type="entry name" value="Fatty_acid_hydroxylase"/>
</dbReference>
<gene>
    <name evidence="17" type="ORF">J7I44_10900</name>
</gene>
<evidence type="ECO:0000259" key="15">
    <source>
        <dbReference type="Pfam" id="PF04116"/>
    </source>
</evidence>
<evidence type="ECO:0000256" key="7">
    <source>
        <dbReference type="ARBA" id="ARBA00023004"/>
    </source>
</evidence>
<dbReference type="Proteomes" id="UP000823790">
    <property type="component" value="Unassembled WGS sequence"/>
</dbReference>
<dbReference type="PANTHER" id="PTHR21624:SF1">
    <property type="entry name" value="ALKYLGLYCEROL MONOOXYGENASE"/>
    <property type="match status" value="1"/>
</dbReference>
<dbReference type="EMBL" id="JAGJRS010000021">
    <property type="protein sequence ID" value="MBP1474806.1"/>
    <property type="molecule type" value="Genomic_DNA"/>
</dbReference>
<comment type="caution">
    <text evidence="17">The sequence shown here is derived from an EMBL/GenBank/DDBJ whole genome shotgun (WGS) entry which is preliminary data.</text>
</comment>
<dbReference type="Pfam" id="PF24858">
    <property type="entry name" value="AGMP_C"/>
    <property type="match status" value="1"/>
</dbReference>
<comment type="cofactor">
    <cofactor evidence="1">
        <name>Fe cation</name>
        <dbReference type="ChEBI" id="CHEBI:24875"/>
    </cofactor>
</comment>
<organism evidence="17 18">
    <name type="scientific">Frateuria flava</name>
    <dbReference type="NCBI Taxonomy" id="2821489"/>
    <lineage>
        <taxon>Bacteria</taxon>
        <taxon>Pseudomonadati</taxon>
        <taxon>Pseudomonadota</taxon>
        <taxon>Gammaproteobacteria</taxon>
        <taxon>Lysobacterales</taxon>
        <taxon>Rhodanobacteraceae</taxon>
        <taxon>Frateuria</taxon>
    </lineage>
</organism>
<sequence length="430" mass="48290">MHVQELIITWATPVFFALIGLELLVARWRGRPTYRTNDAISSIGLGVISQVAGVFGKLLSIGIYAWVAVHLAPLTLPADSIVVWVLALLAYDFLYYWLHRAGHEVNILWAAHVVHHQSEHYNLSTALRQTGSGVLLGWLFYLPMALAGIPTEVFVVVALIDLLYQFWVHTEQIGRLGWFDRVFCSPSNHRAHHAVNDRYLDRNYGGILIVWDRLFGTFVEEDDSDPPVYGTRAPLRSWNPLWANVEVYWAAAKDAWHARRWRDKLQVWLRPPGWRPADVAARFPRPAFDISRERFDPAMSRALTFYCLLQFALLLGMATQFLALSATASLSTLLAYAAYLVVSLTVLGALMEGRRAARWFEALRVLATALVPWASGRWFGVVELDPRVVVAMLVVFGICALALPWVAPARRSASVPEVSAKDHTAGTMGH</sequence>
<keyword evidence="3 14" id="KW-0812">Transmembrane</keyword>
<name>A0ABS4DP41_9GAMM</name>
<keyword evidence="9 14" id="KW-0472">Membrane</keyword>
<dbReference type="RefSeq" id="WP_209620328.1">
    <property type="nucleotide sequence ID" value="NZ_JAGJRS010000021.1"/>
</dbReference>
<keyword evidence="7" id="KW-0408">Iron</keyword>
<evidence type="ECO:0000256" key="11">
    <source>
        <dbReference type="ARBA" id="ARBA00039026"/>
    </source>
</evidence>
<dbReference type="PANTHER" id="PTHR21624">
    <property type="entry name" value="STEROL DESATURASE-RELATED PROTEIN"/>
    <property type="match status" value="1"/>
</dbReference>
<dbReference type="Pfam" id="PF04116">
    <property type="entry name" value="FA_hydroxylase"/>
    <property type="match status" value="1"/>
</dbReference>
<evidence type="ECO:0000256" key="10">
    <source>
        <dbReference type="ARBA" id="ARBA00038190"/>
    </source>
</evidence>
<accession>A0ABS4DP41</accession>
<evidence type="ECO:0000256" key="9">
    <source>
        <dbReference type="ARBA" id="ARBA00023136"/>
    </source>
</evidence>
<feature type="transmembrane region" description="Helical" evidence="14">
    <location>
        <begin position="81"/>
        <end position="98"/>
    </location>
</feature>
<keyword evidence="4" id="KW-0256">Endoplasmic reticulum</keyword>
<evidence type="ECO:0000256" key="5">
    <source>
        <dbReference type="ARBA" id="ARBA00022989"/>
    </source>
</evidence>
<feature type="transmembrane region" description="Helical" evidence="14">
    <location>
        <begin position="6"/>
        <end position="26"/>
    </location>
</feature>
<keyword evidence="5 14" id="KW-1133">Transmembrane helix</keyword>
<feature type="transmembrane region" description="Helical" evidence="14">
    <location>
        <begin position="330"/>
        <end position="350"/>
    </location>
</feature>
<comment type="catalytic activity">
    <reaction evidence="13">
        <text>1-O-(1,2-saturated-alkyl)-sn-glycerol + (6R)-L-erythro-5,6,7,8-tetrahydrobiopterin + O2 = a 1-(1-hydroxyalkyl)-sn-glycerol + (6R)-L-erythro-6,7-dihydrobiopterin + H2O</text>
        <dbReference type="Rhea" id="RHEA:36255"/>
        <dbReference type="ChEBI" id="CHEBI:15377"/>
        <dbReference type="ChEBI" id="CHEBI:15379"/>
        <dbReference type="ChEBI" id="CHEBI:43120"/>
        <dbReference type="ChEBI" id="CHEBI:59560"/>
        <dbReference type="ChEBI" id="CHEBI:73418"/>
        <dbReference type="ChEBI" id="CHEBI:83957"/>
        <dbReference type="EC" id="1.14.16.5"/>
    </reaction>
</comment>
<feature type="transmembrane region" description="Helical" evidence="14">
    <location>
        <begin position="47"/>
        <end position="69"/>
    </location>
</feature>
<proteinExistence type="inferred from homology"/>
<evidence type="ECO:0000256" key="14">
    <source>
        <dbReference type="SAM" id="Phobius"/>
    </source>
</evidence>
<evidence type="ECO:0000259" key="16">
    <source>
        <dbReference type="Pfam" id="PF24858"/>
    </source>
</evidence>
<dbReference type="EC" id="1.14.16.5" evidence="11"/>
<dbReference type="InterPro" id="IPR056853">
    <property type="entry name" value="AGMP_C"/>
</dbReference>
<evidence type="ECO:0000256" key="6">
    <source>
        <dbReference type="ARBA" id="ARBA00023002"/>
    </source>
</evidence>
<evidence type="ECO:0000256" key="13">
    <source>
        <dbReference type="ARBA" id="ARBA00047556"/>
    </source>
</evidence>
<evidence type="ECO:0000256" key="2">
    <source>
        <dbReference type="ARBA" id="ARBA00004477"/>
    </source>
</evidence>
<feature type="transmembrane region" description="Helical" evidence="14">
    <location>
        <begin position="302"/>
        <end position="324"/>
    </location>
</feature>
<comment type="subcellular location">
    <subcellularLocation>
        <location evidence="2">Endoplasmic reticulum membrane</location>
        <topology evidence="2">Multi-pass membrane protein</topology>
    </subcellularLocation>
</comment>
<evidence type="ECO:0000256" key="12">
    <source>
        <dbReference type="ARBA" id="ARBA00040992"/>
    </source>
</evidence>
<reference evidence="17 18" key="1">
    <citation type="submission" date="2021-04" db="EMBL/GenBank/DDBJ databases">
        <authorList>
            <person name="Huq M.A."/>
        </authorList>
    </citation>
    <scope>NUCLEOTIDE SEQUENCE [LARGE SCALE GENOMIC DNA]</scope>
    <source>
        <strain evidence="17 18">MAH-13</strain>
    </source>
</reference>
<keyword evidence="8" id="KW-0443">Lipid metabolism</keyword>
<dbReference type="InterPro" id="IPR051689">
    <property type="entry name" value="Sterol_desaturase/TMEM195"/>
</dbReference>
<evidence type="ECO:0000313" key="17">
    <source>
        <dbReference type="EMBL" id="MBP1474806.1"/>
    </source>
</evidence>
<keyword evidence="18" id="KW-1185">Reference proteome</keyword>
<evidence type="ECO:0000313" key="18">
    <source>
        <dbReference type="Proteomes" id="UP000823790"/>
    </source>
</evidence>
<feature type="domain" description="Fatty acid hydroxylase" evidence="15">
    <location>
        <begin position="84"/>
        <end position="217"/>
    </location>
</feature>
<evidence type="ECO:0000256" key="8">
    <source>
        <dbReference type="ARBA" id="ARBA00023098"/>
    </source>
</evidence>
<protein>
    <recommendedName>
        <fullName evidence="12">Alkylglycerol monooxygenase</fullName>
        <ecNumber evidence="11">1.14.16.5</ecNumber>
    </recommendedName>
</protein>
<feature type="transmembrane region" description="Helical" evidence="14">
    <location>
        <begin position="388"/>
        <end position="407"/>
    </location>
</feature>
<evidence type="ECO:0000256" key="1">
    <source>
        <dbReference type="ARBA" id="ARBA00001962"/>
    </source>
</evidence>
<keyword evidence="6" id="KW-0560">Oxidoreductase</keyword>
<evidence type="ECO:0000256" key="4">
    <source>
        <dbReference type="ARBA" id="ARBA00022824"/>
    </source>
</evidence>
<feature type="domain" description="Alkylglycerol monooxygenase C-terminal" evidence="16">
    <location>
        <begin position="303"/>
        <end position="367"/>
    </location>
</feature>
<evidence type="ECO:0000256" key="3">
    <source>
        <dbReference type="ARBA" id="ARBA00022692"/>
    </source>
</evidence>
<comment type="similarity">
    <text evidence="10">Belongs to the sterol desaturase family. TMEM195 subfamily.</text>
</comment>